<gene>
    <name evidence="3" type="ORF">BD310DRAFT_934411</name>
    <name evidence="2" type="ORF">BD311DRAFT_760560</name>
</gene>
<organism evidence="2">
    <name type="scientific">Dichomitus squalens</name>
    <dbReference type="NCBI Taxonomy" id="114155"/>
    <lineage>
        <taxon>Eukaryota</taxon>
        <taxon>Fungi</taxon>
        <taxon>Dikarya</taxon>
        <taxon>Basidiomycota</taxon>
        <taxon>Agaricomycotina</taxon>
        <taxon>Agaricomycetes</taxon>
        <taxon>Polyporales</taxon>
        <taxon>Polyporaceae</taxon>
        <taxon>Dichomitus</taxon>
    </lineage>
</organism>
<dbReference type="Proteomes" id="UP000292082">
    <property type="component" value="Unassembled WGS sequence"/>
</dbReference>
<dbReference type="Proteomes" id="UP000292957">
    <property type="component" value="Unassembled WGS sequence"/>
</dbReference>
<accession>A0A4Q9MLZ6</accession>
<dbReference type="PROSITE" id="PS51257">
    <property type="entry name" value="PROKAR_LIPOPROTEIN"/>
    <property type="match status" value="1"/>
</dbReference>
<keyword evidence="1" id="KW-1133">Transmembrane helix</keyword>
<evidence type="ECO:0000313" key="4">
    <source>
        <dbReference type="Proteomes" id="UP000292082"/>
    </source>
</evidence>
<evidence type="ECO:0000256" key="1">
    <source>
        <dbReference type="SAM" id="Phobius"/>
    </source>
</evidence>
<keyword evidence="1" id="KW-0812">Transmembrane</keyword>
<reference evidence="2 4" key="1">
    <citation type="submission" date="2019-01" db="EMBL/GenBank/DDBJ databases">
        <title>Draft genome sequences of three monokaryotic isolates of the white-rot basidiomycete fungus Dichomitus squalens.</title>
        <authorList>
            <consortium name="DOE Joint Genome Institute"/>
            <person name="Lopez S.C."/>
            <person name="Andreopoulos B."/>
            <person name="Pangilinan J."/>
            <person name="Lipzen A."/>
            <person name="Riley R."/>
            <person name="Ahrendt S."/>
            <person name="Ng V."/>
            <person name="Barry K."/>
            <person name="Daum C."/>
            <person name="Grigoriev I.V."/>
            <person name="Hilden K.S."/>
            <person name="Makela M.R."/>
            <person name="de Vries R.P."/>
        </authorList>
    </citation>
    <scope>NUCLEOTIDE SEQUENCE [LARGE SCALE GENOMIC DNA]</scope>
    <source>
        <strain evidence="3 4">CBS 464.89</strain>
        <strain evidence="2">OM18370.1</strain>
    </source>
</reference>
<keyword evidence="1" id="KW-0472">Membrane</keyword>
<dbReference type="EMBL" id="ML143433">
    <property type="protein sequence ID" value="TBU27342.1"/>
    <property type="molecule type" value="Genomic_DNA"/>
</dbReference>
<feature type="transmembrane region" description="Helical" evidence="1">
    <location>
        <begin position="16"/>
        <end position="33"/>
    </location>
</feature>
<evidence type="ECO:0000313" key="3">
    <source>
        <dbReference type="EMBL" id="TBU55087.1"/>
    </source>
</evidence>
<evidence type="ECO:0000313" key="2">
    <source>
        <dbReference type="EMBL" id="TBU27342.1"/>
    </source>
</evidence>
<dbReference type="AlphaFoldDB" id="A0A4Q9MLZ6"/>
<protein>
    <submittedName>
        <fullName evidence="2">Uncharacterized protein</fullName>
    </submittedName>
</protein>
<name>A0A4Q9MLZ6_9APHY</name>
<dbReference type="EMBL" id="ML145175">
    <property type="protein sequence ID" value="TBU55087.1"/>
    <property type="molecule type" value="Genomic_DNA"/>
</dbReference>
<proteinExistence type="predicted"/>
<sequence>MQCQWRAHWQGPKRSLLSYVVLAGYSCQFAISIHQRKQQRARVHATFELETDSVLPYCLV</sequence>
<keyword evidence="4" id="KW-1185">Reference proteome</keyword>